<keyword evidence="7" id="KW-0067">ATP-binding</keyword>
<feature type="domain" description="PAC" evidence="12">
    <location>
        <begin position="91"/>
        <end position="144"/>
    </location>
</feature>
<proteinExistence type="predicted"/>
<feature type="domain" description="PAS" evidence="11">
    <location>
        <begin position="18"/>
        <end position="63"/>
    </location>
</feature>
<dbReference type="InterPro" id="IPR000700">
    <property type="entry name" value="PAS-assoc_C"/>
</dbReference>
<comment type="catalytic activity">
    <reaction evidence="1">
        <text>ATP + protein L-histidine = ADP + protein N-phospho-L-histidine.</text>
        <dbReference type="EC" id="2.7.13.3"/>
    </reaction>
</comment>
<evidence type="ECO:0000259" key="12">
    <source>
        <dbReference type="PROSITE" id="PS50113"/>
    </source>
</evidence>
<dbReference type="PROSITE" id="PS50112">
    <property type="entry name" value="PAS"/>
    <property type="match status" value="1"/>
</dbReference>
<dbReference type="Gene3D" id="1.10.287.130">
    <property type="match status" value="1"/>
</dbReference>
<dbReference type="Pfam" id="PF00512">
    <property type="entry name" value="HisKA"/>
    <property type="match status" value="1"/>
</dbReference>
<evidence type="ECO:0000259" key="10">
    <source>
        <dbReference type="PROSITE" id="PS50109"/>
    </source>
</evidence>
<dbReference type="CDD" id="cd00130">
    <property type="entry name" value="PAS"/>
    <property type="match status" value="1"/>
</dbReference>
<dbReference type="STRING" id="415747.SAMN03097708_00761"/>
<dbReference type="InterPro" id="IPR036097">
    <property type="entry name" value="HisK_dim/P_sf"/>
</dbReference>
<keyword evidence="9" id="KW-0175">Coiled coil</keyword>
<name>A0A1G5PSZ9_9GAMM</name>
<dbReference type="OrthoDB" id="1931120at2"/>
<sequence>MNDERPERSEITEQLRRERELSEKALNHSTDVIFAFDHDLRITVWNAPAERLTGVNKPHAWGRGVATIPRFFALTGGEASYRRVLAGESLRLPEARFFIEVLGVEAVLEVFLTPLRDASGSVEAGLGIIHDITRYKRVEEALQEHEAKLQESNTRLSRTLEELRTAQEQVAQTEKMVALGTMALGVAHELSNPLMGVMGFVGYARRNPGSPSAGEALGKADQELGRMRDLIKSMLGFARPTEGEITDVPLPVLLQHTLSLIGADLKVRRVEVETDLEEGLPPVRANRSQLEQVLLNLLLNARDALDGEPEKRILVRAWSEDAAVVIEVNDTGPGVPETIRERIFEPFFTTKPLGEGTGLGLSVSRTLVTETGGELSLVSAPGEGARFRIRLRKRDKAVSDSYRAEDETAVAKHTRGRSL</sequence>
<evidence type="ECO:0000256" key="6">
    <source>
        <dbReference type="ARBA" id="ARBA00022777"/>
    </source>
</evidence>
<dbReference type="Pfam" id="PF08448">
    <property type="entry name" value="PAS_4"/>
    <property type="match status" value="1"/>
</dbReference>
<dbReference type="EC" id="2.7.13.3" evidence="2"/>
<dbReference type="InterPro" id="IPR013656">
    <property type="entry name" value="PAS_4"/>
</dbReference>
<dbReference type="SUPFAM" id="SSF47384">
    <property type="entry name" value="Homodimeric domain of signal transducing histidine kinase"/>
    <property type="match status" value="1"/>
</dbReference>
<evidence type="ECO:0000256" key="1">
    <source>
        <dbReference type="ARBA" id="ARBA00000085"/>
    </source>
</evidence>
<dbReference type="PANTHER" id="PTHR43065:SF10">
    <property type="entry name" value="PEROXIDE STRESS-ACTIVATED HISTIDINE KINASE MAK3"/>
    <property type="match status" value="1"/>
</dbReference>
<evidence type="ECO:0000313" key="13">
    <source>
        <dbReference type="EMBL" id="SCZ52518.1"/>
    </source>
</evidence>
<dbReference type="AlphaFoldDB" id="A0A1G5PSZ9"/>
<dbReference type="Gene3D" id="3.30.565.10">
    <property type="entry name" value="Histidine kinase-like ATPase, C-terminal domain"/>
    <property type="match status" value="1"/>
</dbReference>
<keyword evidence="6" id="KW-0418">Kinase</keyword>
<dbReference type="InterPro" id="IPR005467">
    <property type="entry name" value="His_kinase_dom"/>
</dbReference>
<keyword evidence="14" id="KW-1185">Reference proteome</keyword>
<evidence type="ECO:0000256" key="7">
    <source>
        <dbReference type="ARBA" id="ARBA00022840"/>
    </source>
</evidence>
<dbReference type="NCBIfam" id="TIGR00229">
    <property type="entry name" value="sensory_box"/>
    <property type="match status" value="1"/>
</dbReference>
<dbReference type="SUPFAM" id="SSF55785">
    <property type="entry name" value="PYP-like sensor domain (PAS domain)"/>
    <property type="match status" value="1"/>
</dbReference>
<dbReference type="RefSeq" id="WP_092992772.1">
    <property type="nucleotide sequence ID" value="NZ_FMWD01000002.1"/>
</dbReference>
<keyword evidence="3" id="KW-0597">Phosphoprotein</keyword>
<keyword evidence="8" id="KW-0902">Two-component regulatory system</keyword>
<dbReference type="GO" id="GO:0000155">
    <property type="term" value="F:phosphorelay sensor kinase activity"/>
    <property type="evidence" value="ECO:0007669"/>
    <property type="project" value="InterPro"/>
</dbReference>
<dbReference type="Proteomes" id="UP000199648">
    <property type="component" value="Unassembled WGS sequence"/>
</dbReference>
<evidence type="ECO:0000256" key="3">
    <source>
        <dbReference type="ARBA" id="ARBA00022553"/>
    </source>
</evidence>
<protein>
    <recommendedName>
        <fullName evidence="2">histidine kinase</fullName>
        <ecNumber evidence="2">2.7.13.3</ecNumber>
    </recommendedName>
</protein>
<dbReference type="Gene3D" id="3.30.450.20">
    <property type="entry name" value="PAS domain"/>
    <property type="match status" value="1"/>
</dbReference>
<dbReference type="SMART" id="SM00387">
    <property type="entry name" value="HATPase_c"/>
    <property type="match status" value="1"/>
</dbReference>
<dbReference type="EMBL" id="FMWD01000002">
    <property type="protein sequence ID" value="SCZ52518.1"/>
    <property type="molecule type" value="Genomic_DNA"/>
</dbReference>
<dbReference type="GO" id="GO:0005524">
    <property type="term" value="F:ATP binding"/>
    <property type="evidence" value="ECO:0007669"/>
    <property type="project" value="UniProtKB-KW"/>
</dbReference>
<dbReference type="InterPro" id="IPR035965">
    <property type="entry name" value="PAS-like_dom_sf"/>
</dbReference>
<organism evidence="13 14">
    <name type="scientific">Thiohalomonas denitrificans</name>
    <dbReference type="NCBI Taxonomy" id="415747"/>
    <lineage>
        <taxon>Bacteria</taxon>
        <taxon>Pseudomonadati</taxon>
        <taxon>Pseudomonadota</taxon>
        <taxon>Gammaproteobacteria</taxon>
        <taxon>Thiohalomonadales</taxon>
        <taxon>Thiohalomonadaceae</taxon>
        <taxon>Thiohalomonas</taxon>
    </lineage>
</organism>
<evidence type="ECO:0000313" key="14">
    <source>
        <dbReference type="Proteomes" id="UP000199648"/>
    </source>
</evidence>
<dbReference type="InterPro" id="IPR000014">
    <property type="entry name" value="PAS"/>
</dbReference>
<reference evidence="13 14" key="1">
    <citation type="submission" date="2016-10" db="EMBL/GenBank/DDBJ databases">
        <authorList>
            <person name="de Groot N.N."/>
        </authorList>
    </citation>
    <scope>NUCLEOTIDE SEQUENCE [LARGE SCALE GENOMIC DNA]</scope>
    <source>
        <strain evidence="13 14">HLD2</strain>
    </source>
</reference>
<dbReference type="PROSITE" id="PS50109">
    <property type="entry name" value="HIS_KIN"/>
    <property type="match status" value="1"/>
</dbReference>
<dbReference type="PROSITE" id="PS50113">
    <property type="entry name" value="PAC"/>
    <property type="match status" value="1"/>
</dbReference>
<dbReference type="InterPro" id="IPR003594">
    <property type="entry name" value="HATPase_dom"/>
</dbReference>
<dbReference type="CDD" id="cd00082">
    <property type="entry name" value="HisKA"/>
    <property type="match status" value="1"/>
</dbReference>
<feature type="domain" description="Histidine kinase" evidence="10">
    <location>
        <begin position="185"/>
        <end position="395"/>
    </location>
</feature>
<feature type="coiled-coil region" evidence="9">
    <location>
        <begin position="135"/>
        <end position="176"/>
    </location>
</feature>
<dbReference type="PRINTS" id="PR00344">
    <property type="entry name" value="BCTRLSENSOR"/>
</dbReference>
<evidence type="ECO:0000256" key="9">
    <source>
        <dbReference type="SAM" id="Coils"/>
    </source>
</evidence>
<dbReference type="SUPFAM" id="SSF55874">
    <property type="entry name" value="ATPase domain of HSP90 chaperone/DNA topoisomerase II/histidine kinase"/>
    <property type="match status" value="1"/>
</dbReference>
<accession>A0A1G5PSZ9</accession>
<gene>
    <name evidence="13" type="ORF">SAMN03097708_00761</name>
</gene>
<dbReference type="InterPro" id="IPR036890">
    <property type="entry name" value="HATPase_C_sf"/>
</dbReference>
<dbReference type="InterPro" id="IPR004358">
    <property type="entry name" value="Sig_transdc_His_kin-like_C"/>
</dbReference>
<evidence type="ECO:0000259" key="11">
    <source>
        <dbReference type="PROSITE" id="PS50112"/>
    </source>
</evidence>
<dbReference type="Pfam" id="PF02518">
    <property type="entry name" value="HATPase_c"/>
    <property type="match status" value="1"/>
</dbReference>
<evidence type="ECO:0000256" key="8">
    <source>
        <dbReference type="ARBA" id="ARBA00023012"/>
    </source>
</evidence>
<evidence type="ECO:0000256" key="2">
    <source>
        <dbReference type="ARBA" id="ARBA00012438"/>
    </source>
</evidence>
<dbReference type="SMART" id="SM00388">
    <property type="entry name" value="HisKA"/>
    <property type="match status" value="1"/>
</dbReference>
<evidence type="ECO:0000256" key="4">
    <source>
        <dbReference type="ARBA" id="ARBA00022679"/>
    </source>
</evidence>
<dbReference type="InterPro" id="IPR003661">
    <property type="entry name" value="HisK_dim/P_dom"/>
</dbReference>
<keyword evidence="4" id="KW-0808">Transferase</keyword>
<evidence type="ECO:0000256" key="5">
    <source>
        <dbReference type="ARBA" id="ARBA00022741"/>
    </source>
</evidence>
<keyword evidence="5" id="KW-0547">Nucleotide-binding</keyword>
<dbReference type="PANTHER" id="PTHR43065">
    <property type="entry name" value="SENSOR HISTIDINE KINASE"/>
    <property type="match status" value="1"/>
</dbReference>